<evidence type="ECO:0000256" key="1">
    <source>
        <dbReference type="ARBA" id="ARBA00022701"/>
    </source>
</evidence>
<evidence type="ECO:0000256" key="4">
    <source>
        <dbReference type="ARBA" id="ARBA00023054"/>
    </source>
</evidence>
<keyword evidence="2 7" id="KW-0547">Nucleotide-binding</keyword>
<dbReference type="EMBL" id="JANQDX010000012">
    <property type="protein sequence ID" value="KAL0914633.1"/>
    <property type="molecule type" value="Genomic_DNA"/>
</dbReference>
<dbReference type="PANTHER" id="PTHR37739:SF8">
    <property type="entry name" value="KINESIN-LIKE PROTEIN KIN-12D"/>
    <property type="match status" value="1"/>
</dbReference>
<dbReference type="InterPro" id="IPR044986">
    <property type="entry name" value="KIF15/KIN-12"/>
</dbReference>
<dbReference type="PANTHER" id="PTHR37739">
    <property type="entry name" value="KINESIN-LIKE PROTEIN KIN-12D"/>
    <property type="match status" value="1"/>
</dbReference>
<dbReference type="InterPro" id="IPR027417">
    <property type="entry name" value="P-loop_NTPase"/>
</dbReference>
<evidence type="ECO:0000313" key="11">
    <source>
        <dbReference type="Proteomes" id="UP001552299"/>
    </source>
</evidence>
<protein>
    <recommendedName>
        <fullName evidence="9">Kinesin motor domain-containing protein</fullName>
    </recommendedName>
</protein>
<feature type="region of interest" description="Disordered" evidence="8">
    <location>
        <begin position="99"/>
        <end position="119"/>
    </location>
</feature>
<dbReference type="InterPro" id="IPR001752">
    <property type="entry name" value="Kinesin_motor_dom"/>
</dbReference>
<feature type="region of interest" description="Disordered" evidence="8">
    <location>
        <begin position="1"/>
        <end position="86"/>
    </location>
</feature>
<evidence type="ECO:0000256" key="6">
    <source>
        <dbReference type="ARBA" id="ARBA00034488"/>
    </source>
</evidence>
<gene>
    <name evidence="10" type="ORF">M5K25_014996</name>
</gene>
<keyword evidence="3 7" id="KW-0067">ATP-binding</keyword>
<feature type="compositionally biased region" description="Polar residues" evidence="8">
    <location>
        <begin position="13"/>
        <end position="36"/>
    </location>
</feature>
<dbReference type="GO" id="GO:0005524">
    <property type="term" value="F:ATP binding"/>
    <property type="evidence" value="ECO:0007669"/>
    <property type="project" value="UniProtKB-UniRule"/>
</dbReference>
<dbReference type="AlphaFoldDB" id="A0ABD0UPY2"/>
<feature type="region of interest" description="Disordered" evidence="8">
    <location>
        <begin position="157"/>
        <end position="187"/>
    </location>
</feature>
<dbReference type="Pfam" id="PF00225">
    <property type="entry name" value="Kinesin"/>
    <property type="match status" value="1"/>
</dbReference>
<dbReference type="SMART" id="SM00129">
    <property type="entry name" value="KISc"/>
    <property type="match status" value="1"/>
</dbReference>
<keyword evidence="11" id="KW-1185">Reference proteome</keyword>
<dbReference type="PROSITE" id="PS50067">
    <property type="entry name" value="KINESIN_MOTOR_2"/>
    <property type="match status" value="1"/>
</dbReference>
<comment type="caution">
    <text evidence="10">The sequence shown here is derived from an EMBL/GenBank/DDBJ whole genome shotgun (WGS) entry which is preliminary data.</text>
</comment>
<reference evidence="10 11" key="1">
    <citation type="journal article" date="2024" name="Plant Biotechnol. J.">
        <title>Dendrobium thyrsiflorum genome and its molecular insights into genes involved in important horticultural traits.</title>
        <authorList>
            <person name="Chen B."/>
            <person name="Wang J.Y."/>
            <person name="Zheng P.J."/>
            <person name="Li K.L."/>
            <person name="Liang Y.M."/>
            <person name="Chen X.F."/>
            <person name="Zhang C."/>
            <person name="Zhao X."/>
            <person name="He X."/>
            <person name="Zhang G.Q."/>
            <person name="Liu Z.J."/>
            <person name="Xu Q."/>
        </authorList>
    </citation>
    <scope>NUCLEOTIDE SEQUENCE [LARGE SCALE GENOMIC DNA]</scope>
    <source>
        <strain evidence="10">GZMU011</strain>
    </source>
</reference>
<proteinExistence type="inferred from homology"/>
<evidence type="ECO:0000313" key="10">
    <source>
        <dbReference type="EMBL" id="KAL0914633.1"/>
    </source>
</evidence>
<feature type="domain" description="Kinesin motor" evidence="9">
    <location>
        <begin position="242"/>
        <end position="444"/>
    </location>
</feature>
<comment type="similarity">
    <text evidence="6">Belongs to the TRAFAC class myosin-kinesin ATPase superfamily. Kinesin family. KIN-12 subfamily.</text>
</comment>
<feature type="binding site" evidence="7">
    <location>
        <begin position="323"/>
        <end position="330"/>
    </location>
    <ligand>
        <name>ATP</name>
        <dbReference type="ChEBI" id="CHEBI:30616"/>
    </ligand>
</feature>
<dbReference type="Gene3D" id="3.40.850.10">
    <property type="entry name" value="Kinesin motor domain"/>
    <property type="match status" value="1"/>
</dbReference>
<keyword evidence="4" id="KW-0175">Coiled coil</keyword>
<sequence>MLRDLKIFRRNSGKNPTNDGNNENLPADQTVSSASQEEADPSRPPFSTIQEPVRNRNSGSDQETYFRRRNQKTPSKGHTKGPDQFFQLRTPEKLAVGKGKFGWVPKSEQPGLTSPESRDYSLNQGPFQLPPPAPLIASHPLNIGNGYCAATPRSFTTGGKASSVHSGTSSTQSTPTKSVTKPMFNGVSNSRATQCGGTVRAMNFLVSSKGIPLSSAAPPVYASAEVPHFELKEDPSFWMDHNVQVVIRVRPINNMERSLQGYSRCIKQESAQSITWIGQSETRFMFDYVACETVNQEMLFRVAGLPMVENCMSGYNSCVFAYGQTGSGKTHTMLGEINDLELRPSANRGMTPRIFEFLFARIKAEEESRRDEKLQYSCKCSFLEIYNEQITDLLNPSFTNLLVALHCHWQIREDPRKGVYVENLTEYEVENVVDILQLLIQASH</sequence>
<name>A0ABD0UPY2_DENTH</name>
<evidence type="ECO:0000256" key="3">
    <source>
        <dbReference type="ARBA" id="ARBA00022840"/>
    </source>
</evidence>
<dbReference type="InterPro" id="IPR036961">
    <property type="entry name" value="Kinesin_motor_dom_sf"/>
</dbReference>
<keyword evidence="1" id="KW-0493">Microtubule</keyword>
<accession>A0ABD0UPY2</accession>
<organism evidence="10 11">
    <name type="scientific">Dendrobium thyrsiflorum</name>
    <name type="common">Pinecone-like raceme dendrobium</name>
    <name type="synonym">Orchid</name>
    <dbReference type="NCBI Taxonomy" id="117978"/>
    <lineage>
        <taxon>Eukaryota</taxon>
        <taxon>Viridiplantae</taxon>
        <taxon>Streptophyta</taxon>
        <taxon>Embryophyta</taxon>
        <taxon>Tracheophyta</taxon>
        <taxon>Spermatophyta</taxon>
        <taxon>Magnoliopsida</taxon>
        <taxon>Liliopsida</taxon>
        <taxon>Asparagales</taxon>
        <taxon>Orchidaceae</taxon>
        <taxon>Epidendroideae</taxon>
        <taxon>Malaxideae</taxon>
        <taxon>Dendrobiinae</taxon>
        <taxon>Dendrobium</taxon>
    </lineage>
</organism>
<dbReference type="SUPFAM" id="SSF52540">
    <property type="entry name" value="P-loop containing nucleoside triphosphate hydrolases"/>
    <property type="match status" value="1"/>
</dbReference>
<dbReference type="Proteomes" id="UP001552299">
    <property type="component" value="Unassembled WGS sequence"/>
</dbReference>
<evidence type="ECO:0000256" key="8">
    <source>
        <dbReference type="SAM" id="MobiDB-lite"/>
    </source>
</evidence>
<evidence type="ECO:0000256" key="5">
    <source>
        <dbReference type="ARBA" id="ARBA00023175"/>
    </source>
</evidence>
<dbReference type="GO" id="GO:0005874">
    <property type="term" value="C:microtubule"/>
    <property type="evidence" value="ECO:0007669"/>
    <property type="project" value="UniProtKB-KW"/>
</dbReference>
<evidence type="ECO:0000256" key="7">
    <source>
        <dbReference type="PROSITE-ProRule" id="PRU00283"/>
    </source>
</evidence>
<evidence type="ECO:0000259" key="9">
    <source>
        <dbReference type="PROSITE" id="PS50067"/>
    </source>
</evidence>
<feature type="compositionally biased region" description="Polar residues" evidence="8">
    <location>
        <begin position="45"/>
        <end position="63"/>
    </location>
</feature>
<feature type="compositionally biased region" description="Basic residues" evidence="8">
    <location>
        <begin position="67"/>
        <end position="79"/>
    </location>
</feature>
<feature type="compositionally biased region" description="Polar residues" evidence="8">
    <location>
        <begin position="110"/>
        <end position="119"/>
    </location>
</feature>
<feature type="compositionally biased region" description="Low complexity" evidence="8">
    <location>
        <begin position="162"/>
        <end position="174"/>
    </location>
</feature>
<evidence type="ECO:0000256" key="2">
    <source>
        <dbReference type="ARBA" id="ARBA00022741"/>
    </source>
</evidence>
<keyword evidence="5 7" id="KW-0505">Motor protein</keyword>
<dbReference type="GO" id="GO:0003774">
    <property type="term" value="F:cytoskeletal motor activity"/>
    <property type="evidence" value="ECO:0007669"/>
    <property type="project" value="UniProtKB-UniRule"/>
</dbReference>